<gene>
    <name evidence="1" type="ORF">PGO_000195</name>
</gene>
<keyword evidence="2" id="KW-1185">Reference proteome</keyword>
<organism evidence="1 2">
    <name type="scientific">Plasmodium gonderi</name>
    <dbReference type="NCBI Taxonomy" id="77519"/>
    <lineage>
        <taxon>Eukaryota</taxon>
        <taxon>Sar</taxon>
        <taxon>Alveolata</taxon>
        <taxon>Apicomplexa</taxon>
        <taxon>Aconoidasida</taxon>
        <taxon>Haemosporida</taxon>
        <taxon>Plasmodiidae</taxon>
        <taxon>Plasmodium</taxon>
        <taxon>Plasmodium (Plasmodium)</taxon>
    </lineage>
</organism>
<sequence length="188" mass="22807">MTSSTVKNIVYNKLNSYMEGMNEYFNGKSLCKVYKGEYNSIYNKFKDICLKVTFYLHKIQRDEISGATYAGCLYVYYWIYYNIFKDNHFNYIKNMYDHFLNASGYRQDDSCIYYKEYITEDVLRKLKYTLYSSYIKQTVRNLLSLRNKKNGKQNKLYSLFEKKYKNITGSNYNLLYNSVDYKEYINKY</sequence>
<dbReference type="Proteomes" id="UP000195521">
    <property type="component" value="Unassembled WGS sequence"/>
</dbReference>
<evidence type="ECO:0000313" key="2">
    <source>
        <dbReference type="Proteomes" id="UP000195521"/>
    </source>
</evidence>
<dbReference type="RefSeq" id="XP_028546527.1">
    <property type="nucleotide sequence ID" value="XM_028690726.1"/>
</dbReference>
<evidence type="ECO:0000313" key="1">
    <source>
        <dbReference type="EMBL" id="GAW83938.1"/>
    </source>
</evidence>
<accession>A0A1Y1JR27</accession>
<comment type="caution">
    <text evidence="1">The sequence shown here is derived from an EMBL/GenBank/DDBJ whole genome shotgun (WGS) entry which is preliminary data.</text>
</comment>
<dbReference type="AlphaFoldDB" id="A0A1Y1JR27"/>
<reference evidence="2" key="1">
    <citation type="submission" date="2017-04" db="EMBL/GenBank/DDBJ databases">
        <title>Plasmodium gonderi genome.</title>
        <authorList>
            <person name="Arisue N."/>
            <person name="Honma H."/>
            <person name="Kawai S."/>
            <person name="Tougan T."/>
            <person name="Tanabe K."/>
            <person name="Horii T."/>
        </authorList>
    </citation>
    <scope>NUCLEOTIDE SEQUENCE [LARGE SCALE GENOMIC DNA]</scope>
    <source>
        <strain evidence="2">ATCC 30045</strain>
    </source>
</reference>
<proteinExistence type="predicted"/>
<protein>
    <submittedName>
        <fullName evidence="1">Variable surface protein</fullName>
    </submittedName>
</protein>
<dbReference type="EMBL" id="BDQF01000032">
    <property type="protein sequence ID" value="GAW83938.1"/>
    <property type="molecule type" value="Genomic_DNA"/>
</dbReference>
<name>A0A1Y1JR27_PLAGO</name>
<dbReference type="GeneID" id="39744746"/>